<keyword evidence="1" id="KW-0472">Membrane</keyword>
<sequence length="51" mass="5287">MTRGEVAGALHLHGFDPADAVAQMAGFAVQIGVACVLLVGVSRRRVVHSSE</sequence>
<dbReference type="EMBL" id="BAABGT010000123">
    <property type="protein sequence ID" value="GAA4560991.1"/>
    <property type="molecule type" value="Genomic_DNA"/>
</dbReference>
<gene>
    <name evidence="2" type="ORF">GCM10023175_72190</name>
</gene>
<accession>A0ABP8S5Z5</accession>
<protein>
    <submittedName>
        <fullName evidence="2">Uncharacterized protein</fullName>
    </submittedName>
</protein>
<keyword evidence="1" id="KW-1133">Transmembrane helix</keyword>
<keyword evidence="3" id="KW-1185">Reference proteome</keyword>
<dbReference type="PROSITE" id="PS51257">
    <property type="entry name" value="PROKAR_LIPOPROTEIN"/>
    <property type="match status" value="1"/>
</dbReference>
<evidence type="ECO:0000256" key="1">
    <source>
        <dbReference type="SAM" id="Phobius"/>
    </source>
</evidence>
<proteinExistence type="predicted"/>
<comment type="caution">
    <text evidence="2">The sequence shown here is derived from an EMBL/GenBank/DDBJ whole genome shotgun (WGS) entry which is preliminary data.</text>
</comment>
<evidence type="ECO:0000313" key="3">
    <source>
        <dbReference type="Proteomes" id="UP001501598"/>
    </source>
</evidence>
<name>A0ABP8S5Z5_9PSEU</name>
<keyword evidence="1" id="KW-0812">Transmembrane</keyword>
<feature type="transmembrane region" description="Helical" evidence="1">
    <location>
        <begin position="20"/>
        <end position="41"/>
    </location>
</feature>
<dbReference type="RefSeq" id="WP_345428882.1">
    <property type="nucleotide sequence ID" value="NZ_BAABGT010000123.1"/>
</dbReference>
<dbReference type="Proteomes" id="UP001501598">
    <property type="component" value="Unassembled WGS sequence"/>
</dbReference>
<reference evidence="3" key="1">
    <citation type="journal article" date="2019" name="Int. J. Syst. Evol. Microbiol.">
        <title>The Global Catalogue of Microorganisms (GCM) 10K type strain sequencing project: providing services to taxonomists for standard genome sequencing and annotation.</title>
        <authorList>
            <consortium name="The Broad Institute Genomics Platform"/>
            <consortium name="The Broad Institute Genome Sequencing Center for Infectious Disease"/>
            <person name="Wu L."/>
            <person name="Ma J."/>
        </authorList>
    </citation>
    <scope>NUCLEOTIDE SEQUENCE [LARGE SCALE GENOMIC DNA]</scope>
    <source>
        <strain evidence="3">JCM 17906</strain>
    </source>
</reference>
<evidence type="ECO:0000313" key="2">
    <source>
        <dbReference type="EMBL" id="GAA4560991.1"/>
    </source>
</evidence>
<organism evidence="2 3">
    <name type="scientific">Pseudonocardia xishanensis</name>
    <dbReference type="NCBI Taxonomy" id="630995"/>
    <lineage>
        <taxon>Bacteria</taxon>
        <taxon>Bacillati</taxon>
        <taxon>Actinomycetota</taxon>
        <taxon>Actinomycetes</taxon>
        <taxon>Pseudonocardiales</taxon>
        <taxon>Pseudonocardiaceae</taxon>
        <taxon>Pseudonocardia</taxon>
    </lineage>
</organism>